<dbReference type="EMBL" id="FNAY01000030">
    <property type="protein sequence ID" value="SDG09633.1"/>
    <property type="molecule type" value="Genomic_DNA"/>
</dbReference>
<proteinExistence type="predicted"/>
<sequence length="69" mass="7754">MTFPVRVEVIDPELDEVIRDTGRCEIDYHSPAGRGWLQGQIMSRLLSGLALKITPLARPRPDPKTGARR</sequence>
<name>A0A1G7RFV0_RHOCA</name>
<dbReference type="OrthoDB" id="7690084at2"/>
<dbReference type="AlphaFoldDB" id="A0A1G7RFV0"/>
<accession>A0A1G7RFV0</accession>
<reference evidence="1 2" key="1">
    <citation type="submission" date="2016-10" db="EMBL/GenBank/DDBJ databases">
        <authorList>
            <person name="de Groot N.N."/>
        </authorList>
    </citation>
    <scope>NUCLEOTIDE SEQUENCE [LARGE SCALE GENOMIC DNA]</scope>
    <source>
        <strain evidence="2">DSM 938 / 37b4</strain>
    </source>
</reference>
<dbReference type="Proteomes" id="UP000183812">
    <property type="component" value="Unassembled WGS sequence"/>
</dbReference>
<protein>
    <submittedName>
        <fullName evidence="1">Uncharacterized protein</fullName>
    </submittedName>
</protein>
<evidence type="ECO:0000313" key="2">
    <source>
        <dbReference type="Proteomes" id="UP000183812"/>
    </source>
</evidence>
<dbReference type="RefSeq" id="WP_074556013.1">
    <property type="nucleotide sequence ID" value="NZ_CP119563.1"/>
</dbReference>
<evidence type="ECO:0000313" key="1">
    <source>
        <dbReference type="EMBL" id="SDG09633.1"/>
    </source>
</evidence>
<gene>
    <name evidence="1" type="ORF">SAMN04244550_03403</name>
</gene>
<organism evidence="1 2">
    <name type="scientific">Rhodobacter capsulatus</name>
    <name type="common">Rhodopseudomonas capsulata</name>
    <dbReference type="NCBI Taxonomy" id="1061"/>
    <lineage>
        <taxon>Bacteria</taxon>
        <taxon>Pseudomonadati</taxon>
        <taxon>Pseudomonadota</taxon>
        <taxon>Alphaproteobacteria</taxon>
        <taxon>Rhodobacterales</taxon>
        <taxon>Rhodobacter group</taxon>
        <taxon>Rhodobacter</taxon>
    </lineage>
</organism>